<evidence type="ECO:0000313" key="2">
    <source>
        <dbReference type="Proteomes" id="UP000649604"/>
    </source>
</evidence>
<organism evidence="1 2">
    <name type="scientific">candidate division KSB3 bacterium</name>
    <dbReference type="NCBI Taxonomy" id="2044937"/>
    <lineage>
        <taxon>Bacteria</taxon>
        <taxon>candidate division KSB3</taxon>
    </lineage>
</organism>
<proteinExistence type="predicted"/>
<dbReference type="Proteomes" id="UP000649604">
    <property type="component" value="Unassembled WGS sequence"/>
</dbReference>
<dbReference type="EMBL" id="WJJP01000563">
    <property type="protein sequence ID" value="MBD3326331.1"/>
    <property type="molecule type" value="Genomic_DNA"/>
</dbReference>
<gene>
    <name evidence="1" type="ORF">GF339_17230</name>
</gene>
<sequence length="96" mass="10904">MPEEKNNQHTLTIKKSQEEGDTEKVLEMIYETANELVPKIIENVARTMNKSSFSIRCEAGYNKDDELVVKVSGGCSLPTETKEMEGEILEGKLRLW</sequence>
<accession>A0A9D5JYJ7</accession>
<comment type="caution">
    <text evidence="1">The sequence shown here is derived from an EMBL/GenBank/DDBJ whole genome shotgun (WGS) entry which is preliminary data.</text>
</comment>
<protein>
    <submittedName>
        <fullName evidence="1">Uncharacterized protein</fullName>
    </submittedName>
</protein>
<reference evidence="1" key="1">
    <citation type="submission" date="2019-11" db="EMBL/GenBank/DDBJ databases">
        <title>Microbial mats filling the niche in hypersaline microbial mats.</title>
        <authorList>
            <person name="Wong H.L."/>
            <person name="Macleod F.I."/>
            <person name="White R.A. III"/>
            <person name="Burns B.P."/>
        </authorList>
    </citation>
    <scope>NUCLEOTIDE SEQUENCE</scope>
    <source>
        <strain evidence="1">Rbin_158</strain>
    </source>
</reference>
<name>A0A9D5JYJ7_9BACT</name>
<evidence type="ECO:0000313" key="1">
    <source>
        <dbReference type="EMBL" id="MBD3326331.1"/>
    </source>
</evidence>
<dbReference type="AlphaFoldDB" id="A0A9D5JYJ7"/>